<organism evidence="2">
    <name type="scientific">uncultured Caudovirales phage</name>
    <dbReference type="NCBI Taxonomy" id="2100421"/>
    <lineage>
        <taxon>Viruses</taxon>
        <taxon>Duplodnaviria</taxon>
        <taxon>Heunggongvirae</taxon>
        <taxon>Uroviricota</taxon>
        <taxon>Caudoviricetes</taxon>
        <taxon>Peduoviridae</taxon>
        <taxon>Maltschvirus</taxon>
        <taxon>Maltschvirus maltsch</taxon>
    </lineage>
</organism>
<dbReference type="EMBL" id="LR797026">
    <property type="protein sequence ID" value="CAB4182733.1"/>
    <property type="molecule type" value="Genomic_DNA"/>
</dbReference>
<gene>
    <name evidence="2" type="ORF">UFOVP1085_18</name>
    <name evidence="3" type="ORF">UFOVP1439_38</name>
</gene>
<feature type="region of interest" description="Disordered" evidence="1">
    <location>
        <begin position="1"/>
        <end position="24"/>
    </location>
</feature>
<accession>A0A6J5QEM6</accession>
<evidence type="ECO:0000256" key="1">
    <source>
        <dbReference type="SAM" id="MobiDB-lite"/>
    </source>
</evidence>
<reference evidence="2" key="1">
    <citation type="submission" date="2020-05" db="EMBL/GenBank/DDBJ databases">
        <authorList>
            <person name="Chiriac C."/>
            <person name="Salcher M."/>
            <person name="Ghai R."/>
            <person name="Kavagutti S V."/>
        </authorList>
    </citation>
    <scope>NUCLEOTIDE SEQUENCE</scope>
</reference>
<feature type="compositionally biased region" description="Basic and acidic residues" evidence="1">
    <location>
        <begin position="10"/>
        <end position="20"/>
    </location>
</feature>
<sequence length="92" mass="10179">MAGNKAGAQKARDTNLKKYGPDFYSNIGSKSWTDPDRSRKTGFALNPKLAVEAGRKGGKKTKSEYKTQETQEWTTAEDIHKLAEELDTAVSE</sequence>
<evidence type="ECO:0000313" key="3">
    <source>
        <dbReference type="EMBL" id="CAB4212757.1"/>
    </source>
</evidence>
<proteinExistence type="predicted"/>
<protein>
    <submittedName>
        <fullName evidence="2">Uncharacterized protein</fullName>
    </submittedName>
</protein>
<dbReference type="EMBL" id="LR797394">
    <property type="protein sequence ID" value="CAB4212757.1"/>
    <property type="molecule type" value="Genomic_DNA"/>
</dbReference>
<name>A0A6J5QEM6_9CAUD</name>
<evidence type="ECO:0000313" key="2">
    <source>
        <dbReference type="EMBL" id="CAB4182733.1"/>
    </source>
</evidence>